<reference evidence="3 4" key="1">
    <citation type="submission" date="2020-10" db="EMBL/GenBank/DDBJ databases">
        <title>Connecting structure to function with the recovery of over 1000 high-quality activated sludge metagenome-assembled genomes encoding full-length rRNA genes using long-read sequencing.</title>
        <authorList>
            <person name="Singleton C.M."/>
            <person name="Petriglieri F."/>
            <person name="Kristensen J.M."/>
            <person name="Kirkegaard R.H."/>
            <person name="Michaelsen T.Y."/>
            <person name="Andersen M.H."/>
            <person name="Karst S.M."/>
            <person name="Dueholm M.S."/>
            <person name="Nielsen P.H."/>
            <person name="Albertsen M."/>
        </authorList>
    </citation>
    <scope>NUCLEOTIDE SEQUENCE [LARGE SCALE GENOMIC DNA]</scope>
    <source>
        <strain evidence="3">EsbW_18-Q3-R4-48_BATAC.285</strain>
    </source>
</reference>
<keyword evidence="2" id="KW-1277">Toxin-antitoxin system</keyword>
<proteinExistence type="inferred from homology"/>
<evidence type="ECO:0000313" key="3">
    <source>
        <dbReference type="EMBL" id="MBK7673590.1"/>
    </source>
</evidence>
<dbReference type="AlphaFoldDB" id="A0A935PYI2"/>
<dbReference type="PANTHER" id="PTHR33755">
    <property type="entry name" value="TOXIN PARE1-RELATED"/>
    <property type="match status" value="1"/>
</dbReference>
<sequence>MRIVWTDEALGDLEEILVYYYLEASPRTAAAVERRIIAEIESLPPFPERIRDSDRVPGARELVVSKLPYVVFVQVCEDSAVVLNVVHTARKFPN</sequence>
<dbReference type="Gene3D" id="3.30.2310.20">
    <property type="entry name" value="RelE-like"/>
    <property type="match status" value="1"/>
</dbReference>
<dbReference type="Pfam" id="PF05016">
    <property type="entry name" value="ParE_toxin"/>
    <property type="match status" value="1"/>
</dbReference>
<comment type="caution">
    <text evidence="3">The sequence shown here is derived from an EMBL/GenBank/DDBJ whole genome shotgun (WGS) entry which is preliminary data.</text>
</comment>
<accession>A0A935PYI2</accession>
<gene>
    <name evidence="3" type="ORF">IPJ27_01825</name>
</gene>
<dbReference type="InterPro" id="IPR007712">
    <property type="entry name" value="RelE/ParE_toxin"/>
</dbReference>
<protein>
    <submittedName>
        <fullName evidence="3">Type II toxin-antitoxin system RelE/ParE family toxin</fullName>
    </submittedName>
</protein>
<comment type="similarity">
    <text evidence="1">Belongs to the RelE toxin family.</text>
</comment>
<dbReference type="InterPro" id="IPR051803">
    <property type="entry name" value="TA_system_RelE-like_toxin"/>
</dbReference>
<organism evidence="3 4">
    <name type="scientific">Candidatus Accumulibacter proximus</name>
    <dbReference type="NCBI Taxonomy" id="2954385"/>
    <lineage>
        <taxon>Bacteria</taxon>
        <taxon>Pseudomonadati</taxon>
        <taxon>Pseudomonadota</taxon>
        <taxon>Betaproteobacteria</taxon>
        <taxon>Candidatus Accumulibacter</taxon>
    </lineage>
</organism>
<dbReference type="InterPro" id="IPR035093">
    <property type="entry name" value="RelE/ParE_toxin_dom_sf"/>
</dbReference>
<name>A0A935PYI2_9PROT</name>
<dbReference type="EMBL" id="JADJMH010000001">
    <property type="protein sequence ID" value="MBK7673590.1"/>
    <property type="molecule type" value="Genomic_DNA"/>
</dbReference>
<dbReference type="Proteomes" id="UP000697998">
    <property type="component" value="Unassembled WGS sequence"/>
</dbReference>
<evidence type="ECO:0000256" key="1">
    <source>
        <dbReference type="ARBA" id="ARBA00006226"/>
    </source>
</evidence>
<evidence type="ECO:0000256" key="2">
    <source>
        <dbReference type="ARBA" id="ARBA00022649"/>
    </source>
</evidence>
<evidence type="ECO:0000313" key="4">
    <source>
        <dbReference type="Proteomes" id="UP000697998"/>
    </source>
</evidence>